<dbReference type="Proteomes" id="UP000504627">
    <property type="component" value="Unplaced"/>
</dbReference>
<proteinExistence type="predicted"/>
<dbReference type="GeneID" id="113999243"/>
<dbReference type="AlphaFoldDB" id="A0A6J2IED5"/>
<gene>
    <name evidence="3" type="primary">PPDPFL</name>
</gene>
<organism evidence="2 3">
    <name type="scientific">Pipra filicauda</name>
    <name type="common">Wire-tailed manakin</name>
    <dbReference type="NCBI Taxonomy" id="649802"/>
    <lineage>
        <taxon>Eukaryota</taxon>
        <taxon>Metazoa</taxon>
        <taxon>Chordata</taxon>
        <taxon>Craniata</taxon>
        <taxon>Vertebrata</taxon>
        <taxon>Euteleostomi</taxon>
        <taxon>Archelosauria</taxon>
        <taxon>Archosauria</taxon>
        <taxon>Dinosauria</taxon>
        <taxon>Saurischia</taxon>
        <taxon>Theropoda</taxon>
        <taxon>Coelurosauria</taxon>
        <taxon>Aves</taxon>
        <taxon>Neognathae</taxon>
        <taxon>Neoaves</taxon>
        <taxon>Telluraves</taxon>
        <taxon>Australaves</taxon>
        <taxon>Passeriformes</taxon>
        <taxon>Pipridae</taxon>
        <taxon>Pipra</taxon>
    </lineage>
</organism>
<evidence type="ECO:0000313" key="2">
    <source>
        <dbReference type="Proteomes" id="UP000504627"/>
    </source>
</evidence>
<feature type="region of interest" description="Disordered" evidence="1">
    <location>
        <begin position="96"/>
        <end position="140"/>
    </location>
</feature>
<feature type="compositionally biased region" description="Basic and acidic residues" evidence="1">
    <location>
        <begin position="42"/>
        <end position="54"/>
    </location>
</feature>
<protein>
    <submittedName>
        <fullName evidence="3">Pancreatic progenitor cell differentiation and proliferation factor-like protein isoform X1</fullName>
    </submittedName>
</protein>
<sequence>MFWHSQKSLPKQVPVCSLLSSHSPQRITKAEALNPRLWHSSEALRDDRQQERPRGSGRGRGALRGSPGRPEQGLGDSSQGISLSFSSSLPLSFPSLALFRPTPPPPGRAARRGPYRGGSGCRRHSASFHPRAPLGKEADSQLRRCHGLSTLRRLPPGQEPVLQKLNSESSVSSSSSCCSDASNVTDREKIFHGLPDLIDKYWWIKSFFHSEPSPPPVGRKTLSASSTNS</sequence>
<dbReference type="CTD" id="492307"/>
<accession>A0A6J2IED5</accession>
<evidence type="ECO:0000256" key="1">
    <source>
        <dbReference type="SAM" id="MobiDB-lite"/>
    </source>
</evidence>
<reference evidence="3" key="1">
    <citation type="submission" date="2025-08" db="UniProtKB">
        <authorList>
            <consortium name="RefSeq"/>
        </authorList>
    </citation>
    <scope>IDENTIFICATION</scope>
    <source>
        <tissue evidence="3">Muscle</tissue>
    </source>
</reference>
<name>A0A6J2IED5_9PASS</name>
<evidence type="ECO:0000313" key="3">
    <source>
        <dbReference type="RefSeq" id="XP_027598336.2"/>
    </source>
</evidence>
<keyword evidence="2" id="KW-1185">Reference proteome</keyword>
<feature type="region of interest" description="Disordered" evidence="1">
    <location>
        <begin position="32"/>
        <end position="81"/>
    </location>
</feature>
<dbReference type="RefSeq" id="XP_027598336.2">
    <property type="nucleotide sequence ID" value="XM_027742535.2"/>
</dbReference>
<dbReference type="InParanoid" id="A0A6J2IED5"/>